<accession>A0A4U3MBP6</accession>
<name>A0A4U3MBP6_9ACTN</name>
<dbReference type="EMBL" id="SZQA01000020">
    <property type="protein sequence ID" value="TKK86648.1"/>
    <property type="molecule type" value="Genomic_DNA"/>
</dbReference>
<keyword evidence="6" id="KW-1185">Reference proteome</keyword>
<evidence type="ECO:0000313" key="6">
    <source>
        <dbReference type="Proteomes" id="UP000308705"/>
    </source>
</evidence>
<sequence length="492" mass="52141">MDHDVVVVGGGPVGLMTACELALAGVRVAVVERRTDVDPTIKAIGLHIPSVEAFQRRGLLPALLEAQGRQARELLAALPRRADLARVPVSSDIAGHFAGITVPRSLVDYGDPDFGAAWSRDMMPVSQQALEAILAGRAAELGAELRQGAEMVKFADDGDGVDVELDSGERWRCGWLVGADGGRSAVRRGAGFDFPGTDPEITGHQAVVEFADPEVLTPGWNRTENGIYVYTPLPGRILTVEMDGPPPDRHAPVTHEELQDSVRRVSKTGVTITSVRSATRFTDHARQASTYVRGRVVLAGDAAHVHSPFGGQGLNLGLGDALNLGWKLAATVHGWAPAGLLDSYTRERHPVGAWVLDWTRAQIALMRLDPLTESLRRIVGDLVATPGGATYMAKKLSGVLQKYDLPGDHPLVGCSVPDPGGRIAEALRTGRAVLTGPDHLAGAGASRAGRLTHVESDAPMLVRPDGYVAWAGTAPGDTAGLEEALRRWLGGS</sequence>
<dbReference type="InterPro" id="IPR036188">
    <property type="entry name" value="FAD/NAD-bd_sf"/>
</dbReference>
<gene>
    <name evidence="5" type="ORF">FDA94_21160</name>
</gene>
<comment type="cofactor">
    <cofactor evidence="1">
        <name>FAD</name>
        <dbReference type="ChEBI" id="CHEBI:57692"/>
    </cofactor>
</comment>
<dbReference type="GO" id="GO:0071949">
    <property type="term" value="F:FAD binding"/>
    <property type="evidence" value="ECO:0007669"/>
    <property type="project" value="InterPro"/>
</dbReference>
<keyword evidence="3" id="KW-0274">FAD</keyword>
<evidence type="ECO:0000256" key="1">
    <source>
        <dbReference type="ARBA" id="ARBA00001974"/>
    </source>
</evidence>
<evidence type="ECO:0000259" key="4">
    <source>
        <dbReference type="Pfam" id="PF01494"/>
    </source>
</evidence>
<dbReference type="GO" id="GO:0016709">
    <property type="term" value="F:oxidoreductase activity, acting on paired donors, with incorporation or reduction of molecular oxygen, NAD(P)H as one donor, and incorporation of one atom of oxygen"/>
    <property type="evidence" value="ECO:0007669"/>
    <property type="project" value="UniProtKB-ARBA"/>
</dbReference>
<organism evidence="5 6">
    <name type="scientific">Herbidospora galbida</name>
    <dbReference type="NCBI Taxonomy" id="2575442"/>
    <lineage>
        <taxon>Bacteria</taxon>
        <taxon>Bacillati</taxon>
        <taxon>Actinomycetota</taxon>
        <taxon>Actinomycetes</taxon>
        <taxon>Streptosporangiales</taxon>
        <taxon>Streptosporangiaceae</taxon>
        <taxon>Herbidospora</taxon>
    </lineage>
</organism>
<dbReference type="Proteomes" id="UP000308705">
    <property type="component" value="Unassembled WGS sequence"/>
</dbReference>
<comment type="caution">
    <text evidence="5">The sequence shown here is derived from an EMBL/GenBank/DDBJ whole genome shotgun (WGS) entry which is preliminary data.</text>
</comment>
<dbReference type="Gene3D" id="3.50.50.60">
    <property type="entry name" value="FAD/NAD(P)-binding domain"/>
    <property type="match status" value="1"/>
</dbReference>
<dbReference type="Pfam" id="PF01494">
    <property type="entry name" value="FAD_binding_3"/>
    <property type="match status" value="1"/>
</dbReference>
<dbReference type="AlphaFoldDB" id="A0A4U3MBP6"/>
<dbReference type="PANTHER" id="PTHR43004">
    <property type="entry name" value="TRK SYSTEM POTASSIUM UPTAKE PROTEIN"/>
    <property type="match status" value="1"/>
</dbReference>
<dbReference type="Gene3D" id="3.40.30.120">
    <property type="match status" value="1"/>
</dbReference>
<dbReference type="Gene3D" id="3.30.70.2450">
    <property type="match status" value="1"/>
</dbReference>
<dbReference type="PANTHER" id="PTHR43004:SF19">
    <property type="entry name" value="BINDING MONOOXYGENASE, PUTATIVE (JCVI)-RELATED"/>
    <property type="match status" value="1"/>
</dbReference>
<evidence type="ECO:0000256" key="3">
    <source>
        <dbReference type="ARBA" id="ARBA00022827"/>
    </source>
</evidence>
<evidence type="ECO:0000256" key="2">
    <source>
        <dbReference type="ARBA" id="ARBA00022630"/>
    </source>
</evidence>
<reference evidence="5 6" key="1">
    <citation type="submission" date="2019-04" db="EMBL/GenBank/DDBJ databases">
        <title>Herbidospora sp. NEAU-GS14.nov., a novel actinomycete isolated from soil.</title>
        <authorList>
            <person name="Han L."/>
        </authorList>
    </citation>
    <scope>NUCLEOTIDE SEQUENCE [LARGE SCALE GENOMIC DNA]</scope>
    <source>
        <strain evidence="5 6">NEAU-GS14</strain>
    </source>
</reference>
<feature type="domain" description="FAD-binding" evidence="4">
    <location>
        <begin position="3"/>
        <end position="359"/>
    </location>
</feature>
<protein>
    <submittedName>
        <fullName evidence="5">FAD-dependent oxidoreductase</fullName>
    </submittedName>
</protein>
<dbReference type="InterPro" id="IPR002938">
    <property type="entry name" value="FAD-bd"/>
</dbReference>
<proteinExistence type="predicted"/>
<keyword evidence="2" id="KW-0285">Flavoprotein</keyword>
<dbReference type="InterPro" id="IPR050641">
    <property type="entry name" value="RIFMO-like"/>
</dbReference>
<dbReference type="OrthoDB" id="8670884at2"/>
<dbReference type="PRINTS" id="PR00420">
    <property type="entry name" value="RNGMNOXGNASE"/>
</dbReference>
<dbReference type="Pfam" id="PF21274">
    <property type="entry name" value="Rng_hyd_C"/>
    <property type="match status" value="1"/>
</dbReference>
<evidence type="ECO:0000313" key="5">
    <source>
        <dbReference type="EMBL" id="TKK86648.1"/>
    </source>
</evidence>
<dbReference type="SUPFAM" id="SSF51905">
    <property type="entry name" value="FAD/NAD(P)-binding domain"/>
    <property type="match status" value="1"/>
</dbReference>